<feature type="domain" description="dTDP-4-dehydro-6-deoxy-alpha-D-glucopyranose 2,3-dehydratase" evidence="1">
    <location>
        <begin position="259"/>
        <end position="458"/>
    </location>
</feature>
<dbReference type="Proteomes" id="UP000243528">
    <property type="component" value="Unassembled WGS sequence"/>
</dbReference>
<dbReference type="RefSeq" id="WP_106536209.1">
    <property type="nucleotide sequence ID" value="NZ_ML142901.1"/>
</dbReference>
<name>A0A2P8E918_9ACTN</name>
<dbReference type="EMBL" id="PYGE01000003">
    <property type="protein sequence ID" value="PSL05981.1"/>
    <property type="molecule type" value="Genomic_DNA"/>
</dbReference>
<proteinExistence type="predicted"/>
<comment type="caution">
    <text evidence="2">The sequence shown here is derived from an EMBL/GenBank/DDBJ whole genome shotgun (WGS) entry which is preliminary data.</text>
</comment>
<dbReference type="InterPro" id="IPR038153">
    <property type="entry name" value="EvaA-like_sf"/>
</dbReference>
<dbReference type="InterPro" id="IPR005212">
    <property type="entry name" value="EvaA-like"/>
</dbReference>
<keyword evidence="3" id="KW-1185">Reference proteome</keyword>
<organism evidence="2 3">
    <name type="scientific">Haloactinopolyspora alba</name>
    <dbReference type="NCBI Taxonomy" id="648780"/>
    <lineage>
        <taxon>Bacteria</taxon>
        <taxon>Bacillati</taxon>
        <taxon>Actinomycetota</taxon>
        <taxon>Actinomycetes</taxon>
        <taxon>Jiangellales</taxon>
        <taxon>Jiangellaceae</taxon>
        <taxon>Haloactinopolyspora</taxon>
    </lineage>
</organism>
<accession>A0A2P8E918</accession>
<dbReference type="OrthoDB" id="9814961at2"/>
<evidence type="ECO:0000313" key="2">
    <source>
        <dbReference type="EMBL" id="PSL05981.1"/>
    </source>
</evidence>
<reference evidence="2 3" key="1">
    <citation type="submission" date="2018-03" db="EMBL/GenBank/DDBJ databases">
        <title>Genomic Encyclopedia of Archaeal and Bacterial Type Strains, Phase II (KMG-II): from individual species to whole genera.</title>
        <authorList>
            <person name="Goeker M."/>
        </authorList>
    </citation>
    <scope>NUCLEOTIDE SEQUENCE [LARGE SCALE GENOMIC DNA]</scope>
    <source>
        <strain evidence="2 3">DSM 45211</strain>
    </source>
</reference>
<protein>
    <submittedName>
        <fullName evidence="2">Oxidase EvaA</fullName>
    </submittedName>
</protein>
<gene>
    <name evidence="2" type="ORF">CLV30_103135</name>
</gene>
<dbReference type="GO" id="GO:0016829">
    <property type="term" value="F:lyase activity"/>
    <property type="evidence" value="ECO:0007669"/>
    <property type="project" value="InterPro"/>
</dbReference>
<evidence type="ECO:0000259" key="1">
    <source>
        <dbReference type="Pfam" id="PF03559"/>
    </source>
</evidence>
<dbReference type="Pfam" id="PF03559">
    <property type="entry name" value="Hexose_dehydrat"/>
    <property type="match status" value="2"/>
</dbReference>
<evidence type="ECO:0000313" key="3">
    <source>
        <dbReference type="Proteomes" id="UP000243528"/>
    </source>
</evidence>
<feature type="domain" description="dTDP-4-dehydro-6-deoxy-alpha-D-glucopyranose 2,3-dehydratase" evidence="1">
    <location>
        <begin position="20"/>
        <end position="222"/>
    </location>
</feature>
<sequence>MTTSSSVAESVLAPVDPELAEFDRYVETAREHIYTRVQPMPLESLDSWYTDPDTGWIRHRSGKFFSIEGLRFTVSDGPVPEWCQPIINQPEIGILGVLVKEFDGVVHCLLQLKAEPGNRGGLQLSPTVQATRSNYTGAHGGGAVPLLEYFRDAPAHRVLADVRQSEQGASFLRKRNRNMIVATADDVPDRDGFRWLTVPQVLRLLRRDDLVNMDTRTVLSLLPFAAAALRRRNGGRAEAWTRTLLRSCDRAASSVHPDRELQAWVTDVRTRTDVSATPVSMASLHGWQRADGTIRHETRRFFDVIGVGVESAGREVARWTQPMLTAGEDGVLGWLVRRIDGVLHALVRMRVEPGLVDVAEIAPTVQCIPGNYAHLPPAAHPPFLDEVLNARPERVLFDTMLSDEGGRFYGISNRHLIVETDAVHNHPDYRWVSVGQLVDLLRHSHYLNVQARSLLVCLYGLLLDPADG</sequence>
<dbReference type="AlphaFoldDB" id="A0A2P8E918"/>
<dbReference type="Gene3D" id="3.90.79.40">
    <property type="entry name" value="EvaA sugar 2,3-dehydratase subunit"/>
    <property type="match status" value="2"/>
</dbReference>